<dbReference type="AlphaFoldDB" id="A0A937URT5"/>
<proteinExistence type="predicted"/>
<comment type="caution">
    <text evidence="3">The sequence shown here is derived from an EMBL/GenBank/DDBJ whole genome shotgun (WGS) entry which is preliminary data.</text>
</comment>
<dbReference type="Proteomes" id="UP000604475">
    <property type="component" value="Unassembled WGS sequence"/>
</dbReference>
<gene>
    <name evidence="3" type="ORF">I7412_20815</name>
</gene>
<evidence type="ECO:0000313" key="3">
    <source>
        <dbReference type="EMBL" id="MBL7629565.1"/>
    </source>
</evidence>
<dbReference type="InterPro" id="IPR036390">
    <property type="entry name" value="WH_DNA-bd_sf"/>
</dbReference>
<feature type="region of interest" description="Disordered" evidence="1">
    <location>
        <begin position="213"/>
        <end position="237"/>
    </location>
</feature>
<keyword evidence="4" id="KW-1185">Reference proteome</keyword>
<dbReference type="PANTHER" id="PTHR43252:SF2">
    <property type="entry name" value="TRANSCRIPTION REGULATOR, PADR-LIKE FAMILY"/>
    <property type="match status" value="1"/>
</dbReference>
<evidence type="ECO:0000259" key="2">
    <source>
        <dbReference type="Pfam" id="PF03551"/>
    </source>
</evidence>
<dbReference type="InterPro" id="IPR005149">
    <property type="entry name" value="Tscrpt_reg_PadR_N"/>
</dbReference>
<name>A0A937URT5_9ACTN</name>
<dbReference type="InterPro" id="IPR011991">
    <property type="entry name" value="ArsR-like_HTH"/>
</dbReference>
<dbReference type="SUPFAM" id="SSF46785">
    <property type="entry name" value="Winged helix' DNA-binding domain"/>
    <property type="match status" value="1"/>
</dbReference>
<evidence type="ECO:0000256" key="1">
    <source>
        <dbReference type="SAM" id="MobiDB-lite"/>
    </source>
</evidence>
<feature type="compositionally biased region" description="Basic residues" evidence="1">
    <location>
        <begin position="1"/>
        <end position="10"/>
    </location>
</feature>
<feature type="region of interest" description="Disordered" evidence="1">
    <location>
        <begin position="1"/>
        <end position="36"/>
    </location>
</feature>
<accession>A0A937URT5</accession>
<dbReference type="EMBL" id="JAEACQ010000232">
    <property type="protein sequence ID" value="MBL7629565.1"/>
    <property type="molecule type" value="Genomic_DNA"/>
</dbReference>
<dbReference type="RefSeq" id="WP_203005586.1">
    <property type="nucleotide sequence ID" value="NZ_JADWYU010000244.1"/>
</dbReference>
<dbReference type="PANTHER" id="PTHR43252">
    <property type="entry name" value="TRANSCRIPTIONAL REGULATOR YQJI"/>
    <property type="match status" value="1"/>
</dbReference>
<feature type="compositionally biased region" description="Basic and acidic residues" evidence="1">
    <location>
        <begin position="227"/>
        <end position="237"/>
    </location>
</feature>
<reference evidence="3" key="1">
    <citation type="submission" date="2020-12" db="EMBL/GenBank/DDBJ databases">
        <title>Genomic characterization of non-nitrogen-fixing Frankia strains.</title>
        <authorList>
            <person name="Carlos-Shanley C."/>
            <person name="Guerra T."/>
            <person name="Hahn D."/>
        </authorList>
    </citation>
    <scope>NUCLEOTIDE SEQUENCE</scope>
    <source>
        <strain evidence="3">CN6</strain>
    </source>
</reference>
<protein>
    <submittedName>
        <fullName evidence="3">PadR family transcriptional regulator</fullName>
    </submittedName>
</protein>
<feature type="domain" description="Transcription regulator PadR N-terminal" evidence="2">
    <location>
        <begin position="76"/>
        <end position="144"/>
    </location>
</feature>
<dbReference type="Gene3D" id="1.10.10.10">
    <property type="entry name" value="Winged helix-like DNA-binding domain superfamily/Winged helix DNA-binding domain"/>
    <property type="match status" value="1"/>
</dbReference>
<dbReference type="CDD" id="cd00090">
    <property type="entry name" value="HTH_ARSR"/>
    <property type="match status" value="1"/>
</dbReference>
<dbReference type="InterPro" id="IPR036388">
    <property type="entry name" value="WH-like_DNA-bd_sf"/>
</dbReference>
<sequence length="237" mass="24520">MRFQHHHHRRQPPEGFGLRLHHPGFPPGPGMPGPGPVPLVPPFPPVPPFGPWGRRGPGHRGGGRGRAGRGDVRAAVLLLLVDGPKHGYQLMQAIAERTGGAWQPSPGAVYPTISQLEDEGLVTVTAEGGRRLVTLTEAGQAHVAESRASLGDPFAGFAARAGGTADLLGPAQELNAAVWQVARTGTPDQASAAHKILTDARRALYLILAGDSTADAPKGDASPADGAPKDDAPPAAE</sequence>
<evidence type="ECO:0000313" key="4">
    <source>
        <dbReference type="Proteomes" id="UP000604475"/>
    </source>
</evidence>
<dbReference type="Pfam" id="PF03551">
    <property type="entry name" value="PadR"/>
    <property type="match status" value="1"/>
</dbReference>
<organism evidence="3 4">
    <name type="scientific">Frankia nepalensis</name>
    <dbReference type="NCBI Taxonomy" id="1836974"/>
    <lineage>
        <taxon>Bacteria</taxon>
        <taxon>Bacillati</taxon>
        <taxon>Actinomycetota</taxon>
        <taxon>Actinomycetes</taxon>
        <taxon>Frankiales</taxon>
        <taxon>Frankiaceae</taxon>
        <taxon>Frankia</taxon>
    </lineage>
</organism>
<feature type="compositionally biased region" description="Pro residues" evidence="1">
    <location>
        <begin position="24"/>
        <end position="36"/>
    </location>
</feature>